<sequence>MNDYYEESTFSIWQSRVLKTVGVVVSLVAIICGITACILSTPTCILAGIFQIIAGLMVLIFEMPFLFRFVAFTTPVADFAEARSMLQKGIAFCVGGTIPIIMCATASTGIGSGLILLFGIVYIVMSIRGSRNTNENIDNVPNDTMGGVDGASMPYN</sequence>
<evidence type="ECO:0000256" key="4">
    <source>
        <dbReference type="ARBA" id="ARBA00022989"/>
    </source>
</evidence>
<feature type="transmembrane region" description="Helical" evidence="6">
    <location>
        <begin position="89"/>
        <end position="122"/>
    </location>
</feature>
<feature type="transmembrane region" description="Helical" evidence="6">
    <location>
        <begin position="20"/>
        <end position="39"/>
    </location>
</feature>
<comment type="similarity">
    <text evidence="2">Belongs to the calcium channel flower family.</text>
</comment>
<keyword evidence="3 6" id="KW-0812">Transmembrane</keyword>
<keyword evidence="5 6" id="KW-0472">Membrane</keyword>
<keyword evidence="8" id="KW-1185">Reference proteome</keyword>
<dbReference type="GO" id="GO:0016020">
    <property type="term" value="C:membrane"/>
    <property type="evidence" value="ECO:0007669"/>
    <property type="project" value="InterPro"/>
</dbReference>
<evidence type="ECO:0008006" key="9">
    <source>
        <dbReference type="Google" id="ProtNLM"/>
    </source>
</evidence>
<dbReference type="Pfam" id="PF10233">
    <property type="entry name" value="Cg6151-P"/>
    <property type="match status" value="1"/>
</dbReference>
<evidence type="ECO:0000256" key="6">
    <source>
        <dbReference type="SAM" id="Phobius"/>
    </source>
</evidence>
<dbReference type="EMBL" id="LWCA01000601">
    <property type="protein sequence ID" value="OAF67673.1"/>
    <property type="molecule type" value="Genomic_DNA"/>
</dbReference>
<dbReference type="GO" id="GO:0012505">
    <property type="term" value="C:endomembrane system"/>
    <property type="evidence" value="ECO:0007669"/>
    <property type="project" value="UniProtKB-SubCell"/>
</dbReference>
<evidence type="ECO:0000256" key="5">
    <source>
        <dbReference type="ARBA" id="ARBA00023136"/>
    </source>
</evidence>
<name>A0A177B221_9BILA</name>
<dbReference type="GO" id="GO:0016192">
    <property type="term" value="P:vesicle-mediated transport"/>
    <property type="evidence" value="ECO:0007669"/>
    <property type="project" value="TreeGrafter"/>
</dbReference>
<dbReference type="Proteomes" id="UP000078046">
    <property type="component" value="Unassembled WGS sequence"/>
</dbReference>
<comment type="caution">
    <text evidence="7">The sequence shown here is derived from an EMBL/GenBank/DDBJ whole genome shotgun (WGS) entry which is preliminary data.</text>
</comment>
<dbReference type="PANTHER" id="PTHR13314:SF2">
    <property type="entry name" value="CALCIUM CHANNEL FLOWER HOMOLOG"/>
    <property type="match status" value="1"/>
</dbReference>
<evidence type="ECO:0000313" key="8">
    <source>
        <dbReference type="Proteomes" id="UP000078046"/>
    </source>
</evidence>
<dbReference type="PANTHER" id="PTHR13314">
    <property type="entry name" value="CALCIUM CHANNEL FLOWER HOMOLOG"/>
    <property type="match status" value="1"/>
</dbReference>
<evidence type="ECO:0000313" key="7">
    <source>
        <dbReference type="EMBL" id="OAF67673.1"/>
    </source>
</evidence>
<evidence type="ECO:0000256" key="1">
    <source>
        <dbReference type="ARBA" id="ARBA00004127"/>
    </source>
</evidence>
<proteinExistence type="inferred from homology"/>
<protein>
    <recommendedName>
        <fullName evidence="9">Calcium channel flower</fullName>
    </recommendedName>
</protein>
<comment type="subcellular location">
    <subcellularLocation>
        <location evidence="1">Endomembrane system</location>
        <topology evidence="1">Multi-pass membrane protein</topology>
    </subcellularLocation>
</comment>
<reference evidence="7 8" key="1">
    <citation type="submission" date="2016-04" db="EMBL/GenBank/DDBJ databases">
        <title>The genome of Intoshia linei affirms orthonectids as highly simplified spiralians.</title>
        <authorList>
            <person name="Mikhailov K.V."/>
            <person name="Slusarev G.S."/>
            <person name="Nikitin M.A."/>
            <person name="Logacheva M.D."/>
            <person name="Penin A."/>
            <person name="Aleoshin V."/>
            <person name="Panchin Y.V."/>
        </authorList>
    </citation>
    <scope>NUCLEOTIDE SEQUENCE [LARGE SCALE GENOMIC DNA]</scope>
    <source>
        <strain evidence="7">Intl2013</strain>
        <tissue evidence="7">Whole animal</tissue>
    </source>
</reference>
<dbReference type="OrthoDB" id="9934994at2759"/>
<dbReference type="AlphaFoldDB" id="A0A177B221"/>
<evidence type="ECO:0000256" key="2">
    <source>
        <dbReference type="ARBA" id="ARBA00010023"/>
    </source>
</evidence>
<accession>A0A177B221</accession>
<feature type="transmembrane region" description="Helical" evidence="6">
    <location>
        <begin position="46"/>
        <end position="69"/>
    </location>
</feature>
<organism evidence="7 8">
    <name type="scientific">Intoshia linei</name>
    <dbReference type="NCBI Taxonomy" id="1819745"/>
    <lineage>
        <taxon>Eukaryota</taxon>
        <taxon>Metazoa</taxon>
        <taxon>Spiralia</taxon>
        <taxon>Lophotrochozoa</taxon>
        <taxon>Mesozoa</taxon>
        <taxon>Orthonectida</taxon>
        <taxon>Rhopaluridae</taxon>
        <taxon>Intoshia</taxon>
    </lineage>
</organism>
<dbReference type="InterPro" id="IPR019365">
    <property type="entry name" value="TVP18/Ca-channel_flower"/>
</dbReference>
<gene>
    <name evidence="7" type="ORF">A3Q56_04588</name>
</gene>
<keyword evidence="4 6" id="KW-1133">Transmembrane helix</keyword>
<dbReference type="SMART" id="SM01077">
    <property type="entry name" value="Cg6151-P"/>
    <property type="match status" value="1"/>
</dbReference>
<evidence type="ECO:0000256" key="3">
    <source>
        <dbReference type="ARBA" id="ARBA00022692"/>
    </source>
</evidence>